<feature type="region of interest" description="Disordered" evidence="1">
    <location>
        <begin position="236"/>
        <end position="273"/>
    </location>
</feature>
<evidence type="ECO:0000313" key="4">
    <source>
        <dbReference type="Proteomes" id="UP000782312"/>
    </source>
</evidence>
<proteinExistence type="predicted"/>
<keyword evidence="2" id="KW-1133">Transmembrane helix</keyword>
<sequence length="273" mass="29554">MDSLLLGLDRLGAHDARLIAWGVLAFAAILAPVLAWKLARQRADLRDMVSALREATKAGGTLPYIAGARTASARALPADLMAWARRHSHQIQWMRAWTQKQGQEWDSLHEQLSWLAQEHASGPGPGGMEDTLARAAAAMEEALQAALVLTRSLKAGQESGAAAETLDLRDALGRMTRFLAEGAQLLDGAQRRLATGEDGAEWPLERASLIRRMRALASSAAEEHRKMEGDLAKLLEGFLPEEAPPGEESVSAVLDPPPSEPHKPTQDRFANSL</sequence>
<reference evidence="3" key="1">
    <citation type="submission" date="2020-07" db="EMBL/GenBank/DDBJ databases">
        <title>Huge and variable diversity of episymbiotic CPR bacteria and DPANN archaea in groundwater ecosystems.</title>
        <authorList>
            <person name="He C.Y."/>
            <person name="Keren R."/>
            <person name="Whittaker M."/>
            <person name="Farag I.F."/>
            <person name="Doudna J."/>
            <person name="Cate J.H.D."/>
            <person name="Banfield J.F."/>
        </authorList>
    </citation>
    <scope>NUCLEOTIDE SEQUENCE</scope>
    <source>
        <strain evidence="3">NC_groundwater_763_Ag_S-0.2um_68_21</strain>
    </source>
</reference>
<keyword evidence="2" id="KW-0812">Transmembrane</keyword>
<dbReference type="EMBL" id="JACPUR010000041">
    <property type="protein sequence ID" value="MBI3129561.1"/>
    <property type="molecule type" value="Genomic_DNA"/>
</dbReference>
<comment type="caution">
    <text evidence="3">The sequence shown here is derived from an EMBL/GenBank/DDBJ whole genome shotgun (WGS) entry which is preliminary data.</text>
</comment>
<keyword evidence="2" id="KW-0472">Membrane</keyword>
<name>A0A932I5D0_UNCTE</name>
<evidence type="ECO:0000256" key="2">
    <source>
        <dbReference type="SAM" id="Phobius"/>
    </source>
</evidence>
<evidence type="ECO:0000313" key="3">
    <source>
        <dbReference type="EMBL" id="MBI3129561.1"/>
    </source>
</evidence>
<dbReference type="Proteomes" id="UP000782312">
    <property type="component" value="Unassembled WGS sequence"/>
</dbReference>
<gene>
    <name evidence="3" type="ORF">HYZ11_18285</name>
</gene>
<protein>
    <submittedName>
        <fullName evidence="3">Uncharacterized protein</fullName>
    </submittedName>
</protein>
<accession>A0A932I5D0</accession>
<evidence type="ECO:0000256" key="1">
    <source>
        <dbReference type="SAM" id="MobiDB-lite"/>
    </source>
</evidence>
<feature type="transmembrane region" description="Helical" evidence="2">
    <location>
        <begin position="18"/>
        <end position="39"/>
    </location>
</feature>
<dbReference type="AlphaFoldDB" id="A0A932I5D0"/>
<organism evidence="3 4">
    <name type="scientific">Tectimicrobiota bacterium</name>
    <dbReference type="NCBI Taxonomy" id="2528274"/>
    <lineage>
        <taxon>Bacteria</taxon>
        <taxon>Pseudomonadati</taxon>
        <taxon>Nitrospinota/Tectimicrobiota group</taxon>
        <taxon>Candidatus Tectimicrobiota</taxon>
    </lineage>
</organism>